<proteinExistence type="predicted"/>
<evidence type="ECO:0000256" key="1">
    <source>
        <dbReference type="SAM" id="Phobius"/>
    </source>
</evidence>
<sequence>METLLMIAFIAAFAGLVTSLVVLYKLLTEKKAQRLEY</sequence>
<organism evidence="2 3">
    <name type="scientific">Draconibacterium orientale</name>
    <dbReference type="NCBI Taxonomy" id="1168034"/>
    <lineage>
        <taxon>Bacteria</taxon>
        <taxon>Pseudomonadati</taxon>
        <taxon>Bacteroidota</taxon>
        <taxon>Bacteroidia</taxon>
        <taxon>Marinilabiliales</taxon>
        <taxon>Prolixibacteraceae</taxon>
        <taxon>Draconibacterium</taxon>
    </lineage>
</organism>
<gene>
    <name evidence="2" type="ORF">SAMN05444285_14211</name>
</gene>
<keyword evidence="1" id="KW-0812">Transmembrane</keyword>
<dbReference type="EMBL" id="FOHT01000042">
    <property type="protein sequence ID" value="SEU08979.1"/>
    <property type="molecule type" value="Genomic_DNA"/>
</dbReference>
<evidence type="ECO:0000313" key="3">
    <source>
        <dbReference type="Proteomes" id="UP000181981"/>
    </source>
</evidence>
<accession>A0A1I0JHM9</accession>
<protein>
    <submittedName>
        <fullName evidence="2">Uncharacterized protein</fullName>
    </submittedName>
</protein>
<keyword evidence="1" id="KW-1133">Transmembrane helix</keyword>
<name>A0A1I0JHM9_9BACT</name>
<keyword evidence="1" id="KW-0472">Membrane</keyword>
<dbReference type="AlphaFoldDB" id="A0A1I0JHM9"/>
<evidence type="ECO:0000313" key="2">
    <source>
        <dbReference type="EMBL" id="SEU08979.1"/>
    </source>
</evidence>
<reference evidence="2 3" key="1">
    <citation type="submission" date="2016-10" db="EMBL/GenBank/DDBJ databases">
        <authorList>
            <person name="de Groot N.N."/>
        </authorList>
    </citation>
    <scope>NUCLEOTIDE SEQUENCE [LARGE SCALE GENOMIC DNA]</scope>
    <source>
        <strain evidence="2 3">DSM 25947</strain>
    </source>
</reference>
<feature type="transmembrane region" description="Helical" evidence="1">
    <location>
        <begin position="6"/>
        <end position="27"/>
    </location>
</feature>
<dbReference type="Proteomes" id="UP000181981">
    <property type="component" value="Unassembled WGS sequence"/>
</dbReference>